<reference evidence="2 3" key="1">
    <citation type="journal article" date="2017" name="Front. Microbiol.">
        <title>Genomics reveals a unique clone of Burkholderia cenocepacia harbouring an actively excising novel genomic island.</title>
        <authorList>
            <person name="Patil P."/>
            <person name="Mali S."/>
            <person name="Midha S."/>
            <person name="Gautam V."/>
            <person name="Dash L."/>
            <person name="Kumar S."/>
            <person name="Shastri J."/>
            <person name="Singhal L."/>
            <person name="Patil P.B."/>
        </authorList>
    </citation>
    <scope>NUCLEOTIDE SEQUENCE [LARGE SCALE GENOMIC DNA]</scope>
    <source>
        <strain evidence="2 3">BC-19</strain>
    </source>
</reference>
<dbReference type="EMBL" id="JYMX02000008">
    <property type="protein sequence ID" value="MCW3712078.1"/>
    <property type="molecule type" value="Genomic_DNA"/>
</dbReference>
<sequence>MEFLHSHITAFAVCAGILAFIYFALKFPSAIGSLLKLVGWFGLGAIVFAFLAPSHRKDNQEIADDLASYKQFAMDTYKKTGALPGTTAWEGFQHSHPGTLIATTTTAGEQITLITKKNRSERVSEKTLVWTLDTKTVPGKAYFACRTNMDVQAYDMSNIELFSGCQKL</sequence>
<comment type="caution">
    <text evidence="2">The sequence shown here is derived from an EMBL/GenBank/DDBJ whole genome shotgun (WGS) entry which is preliminary data.</text>
</comment>
<keyword evidence="1" id="KW-1133">Transmembrane helix</keyword>
<protein>
    <submittedName>
        <fullName evidence="2">Uncharacterized protein</fullName>
    </submittedName>
</protein>
<gene>
    <name evidence="2" type="ORF">UE95_012350</name>
</gene>
<evidence type="ECO:0000256" key="1">
    <source>
        <dbReference type="SAM" id="Phobius"/>
    </source>
</evidence>
<keyword evidence="1" id="KW-0472">Membrane</keyword>
<name>A0ABD4UCC9_9BURK</name>
<accession>A0ABD4UCC9</accession>
<feature type="transmembrane region" description="Helical" evidence="1">
    <location>
        <begin position="7"/>
        <end position="25"/>
    </location>
</feature>
<dbReference type="RefSeq" id="WP_080323425.1">
    <property type="nucleotide sequence ID" value="NZ_JYMX02000008.1"/>
</dbReference>
<feature type="transmembrane region" description="Helical" evidence="1">
    <location>
        <begin position="31"/>
        <end position="52"/>
    </location>
</feature>
<dbReference type="AlphaFoldDB" id="A0ABD4UCC9"/>
<keyword evidence="1" id="KW-0812">Transmembrane</keyword>
<dbReference type="Proteomes" id="UP000191686">
    <property type="component" value="Unassembled WGS sequence"/>
</dbReference>
<organism evidence="2 3">
    <name type="scientific">Burkholderia cenocepacia</name>
    <dbReference type="NCBI Taxonomy" id="95486"/>
    <lineage>
        <taxon>Bacteria</taxon>
        <taxon>Pseudomonadati</taxon>
        <taxon>Pseudomonadota</taxon>
        <taxon>Betaproteobacteria</taxon>
        <taxon>Burkholderiales</taxon>
        <taxon>Burkholderiaceae</taxon>
        <taxon>Burkholderia</taxon>
        <taxon>Burkholderia cepacia complex</taxon>
    </lineage>
</organism>
<evidence type="ECO:0000313" key="3">
    <source>
        <dbReference type="Proteomes" id="UP000191686"/>
    </source>
</evidence>
<proteinExistence type="predicted"/>
<reference evidence="2 3" key="2">
    <citation type="journal article" date="2017" name="Front. Microbiol.">
        <title>Genomics Reveals a Unique Clone of Burkholderia cenocepacia Harboring an Actively Excising Novel Genomic Island.</title>
        <authorList>
            <person name="Patil P.P."/>
            <person name="Mali S."/>
            <person name="Midha S."/>
            <person name="Gautam V."/>
            <person name="Dash L."/>
            <person name="Kumar S."/>
            <person name="Shastri J."/>
            <person name="Singhal L."/>
            <person name="Patil P.B."/>
        </authorList>
    </citation>
    <scope>NUCLEOTIDE SEQUENCE [LARGE SCALE GENOMIC DNA]</scope>
    <source>
        <strain evidence="2 3">BC-19</strain>
    </source>
</reference>
<evidence type="ECO:0000313" key="2">
    <source>
        <dbReference type="EMBL" id="MCW3712078.1"/>
    </source>
</evidence>